<reference evidence="5 6" key="1">
    <citation type="journal article" date="2024" name="Plant J.">
        <title>Genome sequences and population genomics reveal climatic adaptation and genomic divergence between two closely related sweetgum species.</title>
        <authorList>
            <person name="Xu W.Q."/>
            <person name="Ren C.Q."/>
            <person name="Zhang X.Y."/>
            <person name="Comes H.P."/>
            <person name="Liu X.H."/>
            <person name="Li Y.G."/>
            <person name="Kettle C.J."/>
            <person name="Jalonen R."/>
            <person name="Gaisberger H."/>
            <person name="Ma Y.Z."/>
            <person name="Qiu Y.X."/>
        </authorList>
    </citation>
    <scope>NUCLEOTIDE SEQUENCE [LARGE SCALE GENOMIC DNA]</scope>
    <source>
        <strain evidence="5">Hangzhou</strain>
    </source>
</reference>
<dbReference type="InterPro" id="IPR057734">
    <property type="entry name" value="UBE2O-like_SH3-C"/>
</dbReference>
<dbReference type="InterPro" id="IPR057733">
    <property type="entry name" value="UBE2O-like_SH3-B"/>
</dbReference>
<gene>
    <name evidence="5" type="ORF">L1049_009784</name>
</gene>
<keyword evidence="6" id="KW-1185">Reference proteome</keyword>
<evidence type="ECO:0000313" key="5">
    <source>
        <dbReference type="EMBL" id="KAK9267359.1"/>
    </source>
</evidence>
<evidence type="ECO:0000256" key="2">
    <source>
        <dbReference type="ARBA" id="ARBA00022786"/>
    </source>
</evidence>
<sequence>MDLIFSDSDWESFSESNSSEDHEGIDFMYGGQAQSILSNLEESIGKIDDFLSFERGFIYGDIVCSVTDPSGQMGRVVDVDMFVNLENVFGEVIKDVSSKKLLRIRSISVGDYVVCGPWLGRVDKVVDCVTVLFDDGAKCVVPTVDQEKLFPISPSLLEDSQYPYYPGQRVQVRLSTVSKSARWLCGTWKGNRDEGTVCSVEAGLVYVDWLASALLGCDLSLPAPPRLQDSKNLTLLSCFSHANWQLGDWCILPIAERRDFRVQIIYNASTFDIIKEHKKLERGFKRRDFSSNFEEIFVIVKTKTKVDVLWQDGSISLGLDSQSLFPINIVNAHEFWPEQFVLEKGTCDDPHASSSQRWGVVRGVDAKEHTVKVKWKSVAMNQVNDVEGDWMEEIVSAYELVEHPDYSFSLGDVVFRSGQYQIVDQTDEQTYKDVVKTKGAIGEEAGLEGKNCGGDQNEYLDKVYLSCIGNVVGCKDGGVEVKWATGLTTKVDPCEIFRMDNSEGSTTTPVIHEEDVEDMSEHDNQSSHQKGKDLLDLNGVGEDCKKYPWQSSSFFLPRAAIGFFTSIATSLFGSLGSTSLTCPKSSGLISEHGTKYGVLHDKEVLEPCGSCIEGQPMIIGDLQETSNEASSKQQVKEIQEDKKNLLFSLGSKNPEHCRQFDMVGDCSDHHFVDHARKGLVSSQVKRGWLKKVQQEWSILEKNLPETVYVRIYEERMDLLRAAIVGAAGTPYHDGLFFFDIFIPPDYPHEPPHFEALVEEHFSRRSQYILLACKAYLEGAPVGCAFGHGNIEQENLKECSMGFKIMLAKLFPKLVEAFSDKGIDCSQFVEPGK</sequence>
<dbReference type="InterPro" id="IPR000608">
    <property type="entry name" value="UBC"/>
</dbReference>
<name>A0AAP0R3T2_LIQFO</name>
<organism evidence="5 6">
    <name type="scientific">Liquidambar formosana</name>
    <name type="common">Formosan gum</name>
    <dbReference type="NCBI Taxonomy" id="63359"/>
    <lineage>
        <taxon>Eukaryota</taxon>
        <taxon>Viridiplantae</taxon>
        <taxon>Streptophyta</taxon>
        <taxon>Embryophyta</taxon>
        <taxon>Tracheophyta</taxon>
        <taxon>Spermatophyta</taxon>
        <taxon>Magnoliopsida</taxon>
        <taxon>eudicotyledons</taxon>
        <taxon>Gunneridae</taxon>
        <taxon>Pentapetalae</taxon>
        <taxon>Saxifragales</taxon>
        <taxon>Altingiaceae</taxon>
        <taxon>Liquidambar</taxon>
    </lineage>
</organism>
<dbReference type="Pfam" id="PF23043">
    <property type="entry name" value="SH3-B_UBE2O"/>
    <property type="match status" value="1"/>
</dbReference>
<dbReference type="Proteomes" id="UP001415857">
    <property type="component" value="Unassembled WGS sequence"/>
</dbReference>
<dbReference type="Pfam" id="PF23044">
    <property type="entry name" value="SH3-C_UBE2O"/>
    <property type="match status" value="1"/>
</dbReference>
<dbReference type="PANTHER" id="PTHR46116:SF15">
    <property type="entry name" value="(E3-INDEPENDENT) E2 UBIQUITIN-CONJUGATING ENZYME"/>
    <property type="match status" value="1"/>
</dbReference>
<dbReference type="SUPFAM" id="SSF54495">
    <property type="entry name" value="UBC-like"/>
    <property type="match status" value="1"/>
</dbReference>
<dbReference type="PANTHER" id="PTHR46116">
    <property type="entry name" value="(E3-INDEPENDENT) E2 UBIQUITIN-CONJUGATING ENZYME"/>
    <property type="match status" value="1"/>
</dbReference>
<evidence type="ECO:0000256" key="3">
    <source>
        <dbReference type="SAM" id="MobiDB-lite"/>
    </source>
</evidence>
<protein>
    <recommendedName>
        <fullName evidence="4">UBC core domain-containing protein</fullName>
    </recommendedName>
</protein>
<dbReference type="InterPro" id="IPR016135">
    <property type="entry name" value="UBQ-conjugating_enzyme/RWD"/>
</dbReference>
<keyword evidence="1" id="KW-0808">Transferase</keyword>
<dbReference type="InterPro" id="IPR057735">
    <property type="entry name" value="UBE2O-like_tSH3-B"/>
</dbReference>
<dbReference type="EMBL" id="JBBPBK010000016">
    <property type="protein sequence ID" value="KAK9267359.1"/>
    <property type="molecule type" value="Genomic_DNA"/>
</dbReference>
<evidence type="ECO:0000256" key="1">
    <source>
        <dbReference type="ARBA" id="ARBA00022679"/>
    </source>
</evidence>
<keyword evidence="2" id="KW-0833">Ubl conjugation pathway</keyword>
<accession>A0AAP0R3T2</accession>
<dbReference type="GO" id="GO:0061631">
    <property type="term" value="F:ubiquitin conjugating enzyme activity"/>
    <property type="evidence" value="ECO:0007669"/>
    <property type="project" value="TreeGrafter"/>
</dbReference>
<dbReference type="AlphaFoldDB" id="A0AAP0R3T2"/>
<evidence type="ECO:0000259" key="4">
    <source>
        <dbReference type="PROSITE" id="PS50127"/>
    </source>
</evidence>
<dbReference type="Gene3D" id="3.10.110.10">
    <property type="entry name" value="Ubiquitin Conjugating Enzyme"/>
    <property type="match status" value="1"/>
</dbReference>
<dbReference type="PROSITE" id="PS50127">
    <property type="entry name" value="UBC_2"/>
    <property type="match status" value="1"/>
</dbReference>
<proteinExistence type="predicted"/>
<dbReference type="Pfam" id="PF23046">
    <property type="entry name" value="tSH3-B_UBE2O"/>
    <property type="match status" value="1"/>
</dbReference>
<feature type="domain" description="UBC core" evidence="4">
    <location>
        <begin position="687"/>
        <end position="832"/>
    </location>
</feature>
<dbReference type="Pfam" id="PF00179">
    <property type="entry name" value="UQ_con"/>
    <property type="match status" value="1"/>
</dbReference>
<comment type="caution">
    <text evidence="5">The sequence shown here is derived from an EMBL/GenBank/DDBJ whole genome shotgun (WGS) entry which is preliminary data.</text>
</comment>
<feature type="region of interest" description="Disordered" evidence="3">
    <location>
        <begin position="1"/>
        <end position="21"/>
    </location>
</feature>
<evidence type="ECO:0000313" key="6">
    <source>
        <dbReference type="Proteomes" id="UP001415857"/>
    </source>
</evidence>